<feature type="compositionally biased region" description="Pro residues" evidence="1">
    <location>
        <begin position="1243"/>
        <end position="1255"/>
    </location>
</feature>
<feature type="compositionally biased region" description="Pro residues" evidence="1">
    <location>
        <begin position="1125"/>
        <end position="1137"/>
    </location>
</feature>
<dbReference type="EMBL" id="JBBXMP010000005">
    <property type="protein sequence ID" value="KAL0070735.1"/>
    <property type="molecule type" value="Genomic_DNA"/>
</dbReference>
<sequence>MQMYGQLSAIAREFNFPSTAGICLYFHFSENGVASTPRISEDSWQMIWGWALSPESPQKPPICGKLEFDLDLRFARWYHAWLSSSQREHMDIPMSVVPSTAPSLAHFRSDSRHTEAELLPRDEEGDTSSLAPQSTARHIPRKLSLVDRLEPSHRPFSRPSSRSGLSPPEQVVQTQVLSPIFQEDEPKTAKHDLEKRVNTWRVSASLTATSLAIKQGQTSLEPANIPNDVTIGDVDEDSELNLEDFAWSVSSQGPPDYDETLSLSSWDRVPSVHLAQRNQGSVCLTPSTVTSFGPSDYTLPSPAPSSLRIFTPDIARRLFEDIPLTPSTVTTWGPPSEYPLSPYSDGGVSSVDLPYRLTFSRPTTPTTATSWGPSSWPSSPVESVASQVISVHLGDRGAFSRPVTPSTVTSWGAPLSYPPSPTTPFYVSTPDAGQRAFDEGAPNAHLPWIHGWPYHAGEENLTDATPWNHGWPYHVPSQNSPRVEGMAFRTMDTNDANGPWNHGWPYHVSQQTVGEDIEGGSNLGGPWSHGWPYHSQNPLVEGSSSKEVSRGAKDPWAHNWPYRTQPAILVSDPWEHGWPYTQSRAAYPERGHGGRNAGYPDFELYPPVMKTSGVSLQLGYPYFDLYPACYPYNLHAIYPPSISATVEVSLGYPDNLLHIYPAIRAAVVEAIKKLDNVVQVILKPSYPFFDLYPATYPGNLENIYPIASAVKRHETRHRAVYPNFDLYPAIEPGVDVLSKSEECNTCLPDAYPVFRIYSAVYPWNLQEIYPPAALQVEVVENRQRYPFFNLYRPVYPFLTIYHDLPKDTRPSVEQHYPYFDLYPSRDDGRKRVASLGPPSGITLCQYEYPDILIYPSVTNSLDNKVLPEGTPSLSAHYPFFDLYPPTYPHFNLYPALSGQVHYQQTVPGLVVEYPVFNLYPATSDPTDSVISSVSYPFFTLYPAVYPHFDIYPSVSGCNAKVIEVNTRIRADYPAFELYSPVYPFFSLWPTVKPIMHGIPSARRQRLTHAQLHRQVFGVAQLVIKTGPSKTHRRLHEEVFPVTTAVSTPSGTYALSPVRQGAGVRDGEEAQNVVRPASRSSSIMGRPVSVALSPSRGLPSRPNSYRLSMAEAESPKSIIRSRISPGDPPSQPLPPVPQPLRRSVSSVASNSTSRVHASSRGNRLPAVDEREVIAPLARSSSLSDTSRKRFQDRSEPPTTESPVPTPRKRDSLVLQRVRAINADARAGASGEGEPSVLSSANKFPMPPRPPLPSRPA</sequence>
<feature type="compositionally biased region" description="Polar residues" evidence="1">
    <location>
        <begin position="127"/>
        <end position="136"/>
    </location>
</feature>
<feature type="region of interest" description="Disordered" evidence="1">
    <location>
        <begin position="118"/>
        <end position="172"/>
    </location>
</feature>
<organism evidence="2 3">
    <name type="scientific">Marasmius tenuissimus</name>
    <dbReference type="NCBI Taxonomy" id="585030"/>
    <lineage>
        <taxon>Eukaryota</taxon>
        <taxon>Fungi</taxon>
        <taxon>Dikarya</taxon>
        <taxon>Basidiomycota</taxon>
        <taxon>Agaricomycotina</taxon>
        <taxon>Agaricomycetes</taxon>
        <taxon>Agaricomycetidae</taxon>
        <taxon>Agaricales</taxon>
        <taxon>Marasmiineae</taxon>
        <taxon>Marasmiaceae</taxon>
        <taxon>Marasmius</taxon>
    </lineage>
</organism>
<evidence type="ECO:0000256" key="1">
    <source>
        <dbReference type="SAM" id="MobiDB-lite"/>
    </source>
</evidence>
<feature type="compositionally biased region" description="Basic and acidic residues" evidence="1">
    <location>
        <begin position="144"/>
        <end position="153"/>
    </location>
</feature>
<feature type="region of interest" description="Disordered" evidence="1">
    <location>
        <begin position="1058"/>
        <end position="1255"/>
    </location>
</feature>
<name>A0ABR3AB77_9AGAR</name>
<feature type="compositionally biased region" description="Basic and acidic residues" evidence="1">
    <location>
        <begin position="1184"/>
        <end position="1194"/>
    </location>
</feature>
<accession>A0ABR3AB77</accession>
<evidence type="ECO:0000313" key="3">
    <source>
        <dbReference type="Proteomes" id="UP001437256"/>
    </source>
</evidence>
<comment type="caution">
    <text evidence="2">The sequence shown here is derived from an EMBL/GenBank/DDBJ whole genome shotgun (WGS) entry which is preliminary data.</text>
</comment>
<keyword evidence="3" id="KW-1185">Reference proteome</keyword>
<feature type="compositionally biased region" description="Low complexity" evidence="1">
    <location>
        <begin position="1138"/>
        <end position="1154"/>
    </location>
</feature>
<gene>
    <name evidence="2" type="ORF">AAF712_001956</name>
</gene>
<feature type="compositionally biased region" description="Low complexity" evidence="1">
    <location>
        <begin position="157"/>
        <end position="168"/>
    </location>
</feature>
<protein>
    <submittedName>
        <fullName evidence="2">Uncharacterized protein</fullName>
    </submittedName>
</protein>
<reference evidence="2 3" key="1">
    <citation type="submission" date="2024-05" db="EMBL/GenBank/DDBJ databases">
        <title>A draft genome resource for the thread blight pathogen Marasmius tenuissimus strain MS-2.</title>
        <authorList>
            <person name="Yulfo-Soto G.E."/>
            <person name="Baruah I.K."/>
            <person name="Amoako-Attah I."/>
            <person name="Bukari Y."/>
            <person name="Meinhardt L.W."/>
            <person name="Bailey B.A."/>
            <person name="Cohen S.P."/>
        </authorList>
    </citation>
    <scope>NUCLEOTIDE SEQUENCE [LARGE SCALE GENOMIC DNA]</scope>
    <source>
        <strain evidence="2 3">MS-2</strain>
    </source>
</reference>
<proteinExistence type="predicted"/>
<evidence type="ECO:0000313" key="2">
    <source>
        <dbReference type="EMBL" id="KAL0070735.1"/>
    </source>
</evidence>
<dbReference type="Proteomes" id="UP001437256">
    <property type="component" value="Unassembled WGS sequence"/>
</dbReference>